<sequence>MRDAAELKTLDGFKYIASVPEGEIIRAMVVKDNLYVATDKHIYKLIADKRLVKEK</sequence>
<reference evidence="1" key="1">
    <citation type="journal article" date="2014" name="Front. Microbiol.">
        <title>High frequency of phylogenetically diverse reductive dehalogenase-homologous genes in deep subseafloor sedimentary metagenomes.</title>
        <authorList>
            <person name="Kawai M."/>
            <person name="Futagami T."/>
            <person name="Toyoda A."/>
            <person name="Takaki Y."/>
            <person name="Nishi S."/>
            <person name="Hori S."/>
            <person name="Arai W."/>
            <person name="Tsubouchi T."/>
            <person name="Morono Y."/>
            <person name="Uchiyama I."/>
            <person name="Ito T."/>
            <person name="Fujiyama A."/>
            <person name="Inagaki F."/>
            <person name="Takami H."/>
        </authorList>
    </citation>
    <scope>NUCLEOTIDE SEQUENCE</scope>
    <source>
        <strain evidence="1">Expedition CK06-06</strain>
    </source>
</reference>
<accession>X0WWR4</accession>
<name>X0WWR4_9ZZZZ</name>
<evidence type="ECO:0000313" key="1">
    <source>
        <dbReference type="EMBL" id="GAG35120.1"/>
    </source>
</evidence>
<proteinExistence type="predicted"/>
<dbReference type="AlphaFoldDB" id="X0WWR4"/>
<protein>
    <submittedName>
        <fullName evidence="1">Uncharacterized protein</fullName>
    </submittedName>
</protein>
<dbReference type="EMBL" id="BARS01043018">
    <property type="protein sequence ID" value="GAG35120.1"/>
    <property type="molecule type" value="Genomic_DNA"/>
</dbReference>
<comment type="caution">
    <text evidence="1">The sequence shown here is derived from an EMBL/GenBank/DDBJ whole genome shotgun (WGS) entry which is preliminary data.</text>
</comment>
<gene>
    <name evidence="1" type="ORF">S01H1_65186</name>
</gene>
<organism evidence="1">
    <name type="scientific">marine sediment metagenome</name>
    <dbReference type="NCBI Taxonomy" id="412755"/>
    <lineage>
        <taxon>unclassified sequences</taxon>
        <taxon>metagenomes</taxon>
        <taxon>ecological metagenomes</taxon>
    </lineage>
</organism>